<name>A0A3A4BCE6_9ACTN</name>
<sequence>MRRLNSTVVVVVGERAAEVVGSLGSLHNVRAVVRGDRDPAEVTEVVRRSGAMYVVHDADPLAEVARTWEAFFDGDEPTGGLEVAIERALSDLRADRAILPDYYVVLDPEDLPPTRRHWWMGVMAAAAPVRVVPAKASAPDVAEALSGLSAGRWWPQDLASWLRALPRTVPDQPLLT</sequence>
<dbReference type="EMBL" id="QZEY01000005">
    <property type="protein sequence ID" value="RJL31868.1"/>
    <property type="molecule type" value="Genomic_DNA"/>
</dbReference>
<organism evidence="1 2">
    <name type="scientific">Bailinhaonella thermotolerans</name>
    <dbReference type="NCBI Taxonomy" id="1070861"/>
    <lineage>
        <taxon>Bacteria</taxon>
        <taxon>Bacillati</taxon>
        <taxon>Actinomycetota</taxon>
        <taxon>Actinomycetes</taxon>
        <taxon>Streptosporangiales</taxon>
        <taxon>Streptosporangiaceae</taxon>
        <taxon>Bailinhaonella</taxon>
    </lineage>
</organism>
<accession>A0A3A4BCE6</accession>
<gene>
    <name evidence="1" type="ORF">D5H75_15505</name>
</gene>
<dbReference type="OrthoDB" id="3620697at2"/>
<comment type="caution">
    <text evidence="1">The sequence shown here is derived from an EMBL/GenBank/DDBJ whole genome shotgun (WGS) entry which is preliminary data.</text>
</comment>
<dbReference type="RefSeq" id="WP_119927185.1">
    <property type="nucleotide sequence ID" value="NZ_QZEY01000005.1"/>
</dbReference>
<dbReference type="AlphaFoldDB" id="A0A3A4BCE6"/>
<keyword evidence="2" id="KW-1185">Reference proteome</keyword>
<protein>
    <submittedName>
        <fullName evidence="1">Uncharacterized protein</fullName>
    </submittedName>
</protein>
<evidence type="ECO:0000313" key="1">
    <source>
        <dbReference type="EMBL" id="RJL31868.1"/>
    </source>
</evidence>
<evidence type="ECO:0000313" key="2">
    <source>
        <dbReference type="Proteomes" id="UP000265768"/>
    </source>
</evidence>
<proteinExistence type="predicted"/>
<reference evidence="1 2" key="1">
    <citation type="submission" date="2018-09" db="EMBL/GenBank/DDBJ databases">
        <title>YIM 75507 draft genome.</title>
        <authorList>
            <person name="Tang S."/>
            <person name="Feng Y."/>
        </authorList>
    </citation>
    <scope>NUCLEOTIDE SEQUENCE [LARGE SCALE GENOMIC DNA]</scope>
    <source>
        <strain evidence="1 2">YIM 75507</strain>
    </source>
</reference>
<dbReference type="Proteomes" id="UP000265768">
    <property type="component" value="Unassembled WGS sequence"/>
</dbReference>